<dbReference type="AlphaFoldDB" id="A0A1U7J8I2"/>
<proteinExistence type="predicted"/>
<comment type="caution">
    <text evidence="2">The sequence shown here is derived from an EMBL/GenBank/DDBJ whole genome shotgun (WGS) entry which is preliminary data.</text>
</comment>
<dbReference type="SUPFAM" id="SSF55781">
    <property type="entry name" value="GAF domain-like"/>
    <property type="match status" value="1"/>
</dbReference>
<dbReference type="SMART" id="SM00065">
    <property type="entry name" value="GAF"/>
    <property type="match status" value="1"/>
</dbReference>
<dbReference type="PROSITE" id="PS50046">
    <property type="entry name" value="PHYTOCHROME_2"/>
    <property type="match status" value="1"/>
</dbReference>
<dbReference type="OrthoDB" id="516850at2"/>
<dbReference type="InterPro" id="IPR029016">
    <property type="entry name" value="GAF-like_dom_sf"/>
</dbReference>
<dbReference type="Pfam" id="PF01590">
    <property type="entry name" value="GAF"/>
    <property type="match status" value="1"/>
</dbReference>
<sequence>MQQPSSKQPHPDSDWRADDGLQRIITHLLTTLEKDTQIVDTTRDLQEKLGADRVLLYYFYRPWQGRVTFEALSDPQFSIFGSTGPDECFTDEYAALYLAGRIRAIADIETEPIADCHRNFLRELRVQANLVVPVLVGDDLWGLLVAHHCQSPHVWTDGDIAAMLYGAETLAIAPAIRGRS</sequence>
<dbReference type="EMBL" id="MRCG01000003">
    <property type="protein sequence ID" value="OKH49544.1"/>
    <property type="molecule type" value="Genomic_DNA"/>
</dbReference>
<evidence type="ECO:0000259" key="1">
    <source>
        <dbReference type="PROSITE" id="PS50046"/>
    </source>
</evidence>
<gene>
    <name evidence="2" type="ORF">NIES30_06780</name>
</gene>
<evidence type="ECO:0000313" key="3">
    <source>
        <dbReference type="Proteomes" id="UP000185557"/>
    </source>
</evidence>
<protein>
    <recommendedName>
        <fullName evidence="1">Phytochrome chromophore attachment site domain-containing protein</fullName>
    </recommendedName>
</protein>
<dbReference type="InterPro" id="IPR003018">
    <property type="entry name" value="GAF"/>
</dbReference>
<dbReference type="RefSeq" id="WP_073607651.1">
    <property type="nucleotide sequence ID" value="NZ_MRCG01000003.1"/>
</dbReference>
<reference evidence="2 3" key="1">
    <citation type="submission" date="2016-11" db="EMBL/GenBank/DDBJ databases">
        <title>Draft Genome Sequences of Nine Cyanobacterial Strains from Diverse Habitats.</title>
        <authorList>
            <person name="Zhu T."/>
            <person name="Hou S."/>
            <person name="Lu X."/>
            <person name="Hess W.R."/>
        </authorList>
    </citation>
    <scope>NUCLEOTIDE SEQUENCE [LARGE SCALE GENOMIC DNA]</scope>
    <source>
        <strain evidence="2 3">NIES-30</strain>
    </source>
</reference>
<organism evidence="2 3">
    <name type="scientific">Phormidium tenue NIES-30</name>
    <dbReference type="NCBI Taxonomy" id="549789"/>
    <lineage>
        <taxon>Bacteria</taxon>
        <taxon>Bacillati</taxon>
        <taxon>Cyanobacteriota</taxon>
        <taxon>Cyanophyceae</taxon>
        <taxon>Oscillatoriophycideae</taxon>
        <taxon>Oscillatoriales</taxon>
        <taxon>Oscillatoriaceae</taxon>
        <taxon>Phormidium</taxon>
    </lineage>
</organism>
<accession>A0A1U7J8I2</accession>
<dbReference type="Proteomes" id="UP000185557">
    <property type="component" value="Unassembled WGS sequence"/>
</dbReference>
<keyword evidence="3" id="KW-1185">Reference proteome</keyword>
<feature type="domain" description="Phytochrome chromophore attachment site" evidence="1">
    <location>
        <begin position="41"/>
        <end position="154"/>
    </location>
</feature>
<dbReference type="Gene3D" id="3.30.450.40">
    <property type="match status" value="1"/>
</dbReference>
<dbReference type="InterPro" id="IPR016132">
    <property type="entry name" value="Phyto_chromo_attachment"/>
</dbReference>
<evidence type="ECO:0000313" key="2">
    <source>
        <dbReference type="EMBL" id="OKH49544.1"/>
    </source>
</evidence>
<name>A0A1U7J8I2_9CYAN</name>
<dbReference type="STRING" id="549789.NIES30_06780"/>